<dbReference type="GO" id="GO:0005886">
    <property type="term" value="C:plasma membrane"/>
    <property type="evidence" value="ECO:0007669"/>
    <property type="project" value="UniProtKB-SubCell"/>
</dbReference>
<dbReference type="InterPro" id="IPR043149">
    <property type="entry name" value="TagF_N"/>
</dbReference>
<dbReference type="SUPFAM" id="SSF53756">
    <property type="entry name" value="UDP-Glycosyltransferase/glycogen phosphorylase"/>
    <property type="match status" value="1"/>
</dbReference>
<evidence type="ECO:0000313" key="8">
    <source>
        <dbReference type="EMBL" id="NIH69704.1"/>
    </source>
</evidence>
<evidence type="ECO:0000313" key="9">
    <source>
        <dbReference type="Proteomes" id="UP000552836"/>
    </source>
</evidence>
<comment type="caution">
    <text evidence="8">The sequence shown here is derived from an EMBL/GenBank/DDBJ whole genome shotgun (WGS) entry which is preliminary data.</text>
</comment>
<dbReference type="InterPro" id="IPR007554">
    <property type="entry name" value="Glycerophosphate_synth"/>
</dbReference>
<evidence type="ECO:0000256" key="3">
    <source>
        <dbReference type="ARBA" id="ARBA00022475"/>
    </source>
</evidence>
<reference evidence="8 9" key="1">
    <citation type="submission" date="2020-02" db="EMBL/GenBank/DDBJ databases">
        <title>Sequencing the genomes of 1000 actinobacteria strains.</title>
        <authorList>
            <person name="Klenk H.-P."/>
        </authorList>
    </citation>
    <scope>NUCLEOTIDE SEQUENCE [LARGE SCALE GENOMIC DNA]</scope>
    <source>
        <strain evidence="8 9">DSM 45201</strain>
    </source>
</reference>
<dbReference type="EMBL" id="JAAMPA010000002">
    <property type="protein sequence ID" value="NIH69704.1"/>
    <property type="molecule type" value="Genomic_DNA"/>
</dbReference>
<evidence type="ECO:0000256" key="1">
    <source>
        <dbReference type="ARBA" id="ARBA00004202"/>
    </source>
</evidence>
<evidence type="ECO:0000256" key="4">
    <source>
        <dbReference type="ARBA" id="ARBA00022679"/>
    </source>
</evidence>
<dbReference type="Pfam" id="PF04464">
    <property type="entry name" value="Glyphos_transf"/>
    <property type="match status" value="1"/>
</dbReference>
<protein>
    <submittedName>
        <fullName evidence="8">CDP-glycerol glycerophosphotransferase</fullName>
        <ecNumber evidence="8">2.7.8.12</ecNumber>
    </submittedName>
</protein>
<comment type="similarity">
    <text evidence="2">Belongs to the CDP-glycerol glycerophosphotransferase family.</text>
</comment>
<evidence type="ECO:0000256" key="2">
    <source>
        <dbReference type="ARBA" id="ARBA00010488"/>
    </source>
</evidence>
<dbReference type="RefSeq" id="WP_229682201.1">
    <property type="nucleotide sequence ID" value="NZ_BAABJU010000020.1"/>
</dbReference>
<sequence length="392" mass="43503">MPPAPGDPALRRPGPPTVKVVFNSFGGRYNDNPRAIYEALVARGTEMDAVWLARPDLRADFPAGVQTVETWGPDARAAVESADVIVSNDGISREWDKQPTTTYLQTWHGTPLKRLHRDAVWAPEGRLELVMQDIARWDHLLSPNAASTPHLRSAFGFTGPVHETGYPRNDVLSAPDRDRRRARVRAALGIADHVTAVLYAPTWRDDLVLADDGPAHTFPVDLGDLARGLGPDHVLLVRLHAMVSDRLEVQGTAPLLDVSRHPDISELYLAADVLVTDYSSTMFDFAVTGKPIVHFTYDLEHYRDDLRGFYFDLAEIAPGPLLTTSEQVLTAIAGLGGRPWMPTERYNRFRERFCSLEDGAATERVLQLFFPTDGHPGRPGDTPVPTNDEPRR</sequence>
<keyword evidence="6" id="KW-0472">Membrane</keyword>
<comment type="subcellular location">
    <subcellularLocation>
        <location evidence="1">Cell membrane</location>
        <topology evidence="1">Peripheral membrane protein</topology>
    </subcellularLocation>
</comment>
<dbReference type="PANTHER" id="PTHR37316:SF3">
    <property type="entry name" value="TEICHOIC ACID GLYCEROL-PHOSPHATE TRANSFERASE"/>
    <property type="match status" value="1"/>
</dbReference>
<name>A0A846LTF8_9ACTN</name>
<dbReference type="AlphaFoldDB" id="A0A846LTF8"/>
<accession>A0A846LTF8</accession>
<organism evidence="8 9">
    <name type="scientific">Modestobacter marinus</name>
    <dbReference type="NCBI Taxonomy" id="477641"/>
    <lineage>
        <taxon>Bacteria</taxon>
        <taxon>Bacillati</taxon>
        <taxon>Actinomycetota</taxon>
        <taxon>Actinomycetes</taxon>
        <taxon>Geodermatophilales</taxon>
        <taxon>Geodermatophilaceae</taxon>
        <taxon>Modestobacter</taxon>
    </lineage>
</organism>
<dbReference type="InterPro" id="IPR051612">
    <property type="entry name" value="Teichoic_Acid_Biosynth"/>
</dbReference>
<gene>
    <name evidence="8" type="ORF">FB380_004192</name>
</gene>
<dbReference type="GO" id="GO:0019350">
    <property type="term" value="P:teichoic acid biosynthetic process"/>
    <property type="evidence" value="ECO:0007669"/>
    <property type="project" value="UniProtKB-KW"/>
</dbReference>
<evidence type="ECO:0000256" key="5">
    <source>
        <dbReference type="ARBA" id="ARBA00022944"/>
    </source>
</evidence>
<dbReference type="Gene3D" id="3.40.50.12580">
    <property type="match status" value="1"/>
</dbReference>
<proteinExistence type="inferred from homology"/>
<dbReference type="EC" id="2.7.8.12" evidence="8"/>
<keyword evidence="5" id="KW-0777">Teichoic acid biosynthesis</keyword>
<evidence type="ECO:0000256" key="6">
    <source>
        <dbReference type="ARBA" id="ARBA00023136"/>
    </source>
</evidence>
<evidence type="ECO:0000256" key="7">
    <source>
        <dbReference type="SAM" id="MobiDB-lite"/>
    </source>
</evidence>
<dbReference type="GO" id="GO:0047355">
    <property type="term" value="F:CDP-glycerol glycerophosphotransferase activity"/>
    <property type="evidence" value="ECO:0007669"/>
    <property type="project" value="UniProtKB-EC"/>
</dbReference>
<keyword evidence="3" id="KW-1003">Cell membrane</keyword>
<dbReference type="PANTHER" id="PTHR37316">
    <property type="entry name" value="TEICHOIC ACID GLYCEROL-PHOSPHATE PRIMASE"/>
    <property type="match status" value="1"/>
</dbReference>
<dbReference type="Proteomes" id="UP000552836">
    <property type="component" value="Unassembled WGS sequence"/>
</dbReference>
<keyword evidence="4 8" id="KW-0808">Transferase</keyword>
<dbReference type="Gene3D" id="3.40.50.11820">
    <property type="match status" value="1"/>
</dbReference>
<feature type="region of interest" description="Disordered" evidence="7">
    <location>
        <begin position="371"/>
        <end position="392"/>
    </location>
</feature>
<dbReference type="InterPro" id="IPR043148">
    <property type="entry name" value="TagF_C"/>
</dbReference>